<feature type="signal peptide" evidence="6">
    <location>
        <begin position="1"/>
        <end position="30"/>
    </location>
</feature>
<evidence type="ECO:0000256" key="2">
    <source>
        <dbReference type="ARBA" id="ARBA00022690"/>
    </source>
</evidence>
<dbReference type="PROSITE" id="PS00284">
    <property type="entry name" value="SERPIN"/>
    <property type="match status" value="1"/>
</dbReference>
<dbReference type="Gene3D" id="2.30.39.10">
    <property type="entry name" value="Alpha-1-antitrypsin, domain 1"/>
    <property type="match status" value="1"/>
</dbReference>
<keyword evidence="2" id="KW-0646">Protease inhibitor</keyword>
<dbReference type="InterPro" id="IPR023796">
    <property type="entry name" value="Serpin_dom"/>
</dbReference>
<evidence type="ECO:0000256" key="3">
    <source>
        <dbReference type="ARBA" id="ARBA00022900"/>
    </source>
</evidence>
<proteinExistence type="evidence at transcript level"/>
<feature type="region of interest" description="Disordered" evidence="5">
    <location>
        <begin position="396"/>
        <end position="420"/>
    </location>
</feature>
<dbReference type="AlphaFoldDB" id="Q8IS49"/>
<keyword evidence="6" id="KW-0732">Signal</keyword>
<dbReference type="InterPro" id="IPR042185">
    <property type="entry name" value="Serpin_sf_2"/>
</dbReference>
<dbReference type="InterPro" id="IPR036186">
    <property type="entry name" value="Serpin_sf"/>
</dbReference>
<keyword evidence="3" id="KW-0722">Serine protease inhibitor</keyword>
<evidence type="ECO:0000256" key="6">
    <source>
        <dbReference type="SAM" id="SignalP"/>
    </source>
</evidence>
<feature type="compositionally biased region" description="Acidic residues" evidence="5">
    <location>
        <begin position="397"/>
        <end position="408"/>
    </location>
</feature>
<evidence type="ECO:0000256" key="1">
    <source>
        <dbReference type="ARBA" id="ARBA00009500"/>
    </source>
</evidence>
<reference evidence="8" key="1">
    <citation type="journal article" date="2004" name="Arch. Insect Biochem. Physiol.">
        <title>Isolation, characterization, and recombinant expression of multiple serpins from the cat flea, Ctenocephalides felis.</title>
        <authorList>
            <person name="Brandt K.S."/>
            <person name="Silver G.M."/>
            <person name="Becher A.M."/>
            <person name="Gaines P.J."/>
            <person name="Maddux J.D."/>
            <person name="Jarvis E.E."/>
            <person name="Wisnewski N."/>
        </authorList>
    </citation>
    <scope>NUCLEOTIDE SEQUENCE</scope>
</reference>
<evidence type="ECO:0000256" key="4">
    <source>
        <dbReference type="RuleBase" id="RU000411"/>
    </source>
</evidence>
<dbReference type="PANTHER" id="PTHR11461:SF211">
    <property type="entry name" value="GH10112P-RELATED"/>
    <property type="match status" value="1"/>
</dbReference>
<accession>Q8IS49</accession>
<dbReference type="EMBL" id="AY150534">
    <property type="protein sequence ID" value="AAN73323.1"/>
    <property type="molecule type" value="mRNA"/>
</dbReference>
<dbReference type="SMART" id="SM00093">
    <property type="entry name" value="SERPIN"/>
    <property type="match status" value="1"/>
</dbReference>
<dbReference type="GO" id="GO:0004867">
    <property type="term" value="F:serine-type endopeptidase inhibitor activity"/>
    <property type="evidence" value="ECO:0007669"/>
    <property type="project" value="UniProtKB-KW"/>
</dbReference>
<dbReference type="SUPFAM" id="SSF56574">
    <property type="entry name" value="Serpins"/>
    <property type="match status" value="1"/>
</dbReference>
<name>Q8IS49_CTEFE</name>
<organism evidence="8">
    <name type="scientific">Ctenocephalides felis</name>
    <name type="common">Cat flea</name>
    <dbReference type="NCBI Taxonomy" id="7515"/>
    <lineage>
        <taxon>Eukaryota</taxon>
        <taxon>Metazoa</taxon>
        <taxon>Ecdysozoa</taxon>
        <taxon>Arthropoda</taxon>
        <taxon>Hexapoda</taxon>
        <taxon>Insecta</taxon>
        <taxon>Pterygota</taxon>
        <taxon>Neoptera</taxon>
        <taxon>Endopterygota</taxon>
        <taxon>Siphonaptera</taxon>
        <taxon>Pulicidae</taxon>
        <taxon>Archaeopsyllinae</taxon>
        <taxon>Ctenocephalides</taxon>
    </lineage>
</organism>
<dbReference type="InterPro" id="IPR023795">
    <property type="entry name" value="Serpin_CS"/>
</dbReference>
<comment type="similarity">
    <text evidence="1 4">Belongs to the serpin family.</text>
</comment>
<feature type="chain" id="PRO_5004308951" evidence="6">
    <location>
        <begin position="31"/>
        <end position="420"/>
    </location>
</feature>
<dbReference type="Pfam" id="PF00079">
    <property type="entry name" value="Serpin"/>
    <property type="match status" value="1"/>
</dbReference>
<dbReference type="InterPro" id="IPR000215">
    <property type="entry name" value="Serpin_fam"/>
</dbReference>
<sequence length="420" mass="47104">MPRPQFDAIVQHARLVFLFVSVLIPISTMADPQELSTSINQFAGSLYNTVASGNKDNLIMSPLSVQTVLSLVSMGAGGNTATQIAAGLRQPQSKEKIQDDYHALMNTLNTQKGVTLEIANKVYVMEGYTLKPTFKEVATNKFLAGAENLNFAQNAESAKVINTWVEEKTHDKIHDLIKAGDLDQDSRMVLVNALYFKGLWEKQFKKENTQDKPFYVTETETKNVRMMHIKDKFRYGEFEELDAKAVELPYRNSDLAMLIILPNSKTGLPALEEKLQNVDLQNLTQRMYSVEVILDLPKFKIESEINLNDPLKKLGMSDMFVPGKADFKGLLEGSDEMLYISKVIQKAFIEVNEEGAEAAAATAVLLVTESYVPEEVFEANHPFYFALYKSAQNPVESENESSENENPENVEVLFSGRFTN</sequence>
<dbReference type="CDD" id="cd19601">
    <property type="entry name" value="serpin42Da-like"/>
    <property type="match status" value="1"/>
</dbReference>
<protein>
    <submittedName>
        <fullName evidence="8">Serpin 3</fullName>
    </submittedName>
</protein>
<evidence type="ECO:0000259" key="7">
    <source>
        <dbReference type="SMART" id="SM00093"/>
    </source>
</evidence>
<feature type="domain" description="Serpin" evidence="7">
    <location>
        <begin position="44"/>
        <end position="394"/>
    </location>
</feature>
<dbReference type="InterPro" id="IPR042178">
    <property type="entry name" value="Serpin_sf_1"/>
</dbReference>
<dbReference type="Gene3D" id="3.30.497.10">
    <property type="entry name" value="Antithrombin, subunit I, domain 2"/>
    <property type="match status" value="1"/>
</dbReference>
<dbReference type="PANTHER" id="PTHR11461">
    <property type="entry name" value="SERINE PROTEASE INHIBITOR, SERPIN"/>
    <property type="match status" value="1"/>
</dbReference>
<evidence type="ECO:0000256" key="5">
    <source>
        <dbReference type="SAM" id="MobiDB-lite"/>
    </source>
</evidence>
<dbReference type="GO" id="GO:0005615">
    <property type="term" value="C:extracellular space"/>
    <property type="evidence" value="ECO:0007669"/>
    <property type="project" value="InterPro"/>
</dbReference>
<evidence type="ECO:0000313" key="8">
    <source>
        <dbReference type="EMBL" id="AAN73323.1"/>
    </source>
</evidence>
<dbReference type="OrthoDB" id="671595at2759"/>